<dbReference type="STRING" id="1603606.DSOUD_2091"/>
<gene>
    <name evidence="2" type="ORF">DSOUD_2091</name>
</gene>
<dbReference type="PATRIC" id="fig|1603606.3.peg.2260"/>
<dbReference type="PANTHER" id="PTHR12526">
    <property type="entry name" value="GLYCOSYLTRANSFERASE"/>
    <property type="match status" value="1"/>
</dbReference>
<dbReference type="CDD" id="cd03801">
    <property type="entry name" value="GT4_PimA-like"/>
    <property type="match status" value="1"/>
</dbReference>
<evidence type="ECO:0000313" key="3">
    <source>
        <dbReference type="Proteomes" id="UP000057158"/>
    </source>
</evidence>
<evidence type="ECO:0000259" key="1">
    <source>
        <dbReference type="Pfam" id="PF00534"/>
    </source>
</evidence>
<evidence type="ECO:0000313" key="2">
    <source>
        <dbReference type="EMBL" id="ALC16858.1"/>
    </source>
</evidence>
<dbReference type="Gene3D" id="3.40.50.2000">
    <property type="entry name" value="Glycogen Phosphorylase B"/>
    <property type="match status" value="2"/>
</dbReference>
<dbReference type="Pfam" id="PF00534">
    <property type="entry name" value="Glycos_transf_1"/>
    <property type="match status" value="1"/>
</dbReference>
<organism evidence="2 3">
    <name type="scientific">Desulfuromonas soudanensis</name>
    <dbReference type="NCBI Taxonomy" id="1603606"/>
    <lineage>
        <taxon>Bacteria</taxon>
        <taxon>Pseudomonadati</taxon>
        <taxon>Thermodesulfobacteriota</taxon>
        <taxon>Desulfuromonadia</taxon>
        <taxon>Desulfuromonadales</taxon>
        <taxon>Desulfuromonadaceae</taxon>
        <taxon>Desulfuromonas</taxon>
    </lineage>
</organism>
<reference evidence="2 3" key="1">
    <citation type="submission" date="2015-07" db="EMBL/GenBank/DDBJ databases">
        <title>Isolation and Genomic Characterization of a Novel Halophilic Metal-Reducing Deltaproteobacterium from the Deep Subsurface.</title>
        <authorList>
            <person name="Badalamenti J.P."/>
            <person name="Summers Z.M."/>
            <person name="Gralnick J.A."/>
            <person name="Bond D.R."/>
        </authorList>
    </citation>
    <scope>NUCLEOTIDE SEQUENCE [LARGE SCALE GENOMIC DNA]</scope>
    <source>
        <strain evidence="2 3">WTL</strain>
    </source>
</reference>
<feature type="domain" description="Glycosyl transferase family 1" evidence="1">
    <location>
        <begin position="195"/>
        <end position="356"/>
    </location>
</feature>
<keyword evidence="2" id="KW-0328">Glycosyltransferase</keyword>
<dbReference type="EMBL" id="CP010802">
    <property type="protein sequence ID" value="ALC16858.1"/>
    <property type="molecule type" value="Genomic_DNA"/>
</dbReference>
<dbReference type="InterPro" id="IPR001296">
    <property type="entry name" value="Glyco_trans_1"/>
</dbReference>
<dbReference type="AlphaFoldDB" id="A0A0M4D1V9"/>
<dbReference type="SUPFAM" id="SSF53756">
    <property type="entry name" value="UDP-Glycosyltransferase/glycogen phosphorylase"/>
    <property type="match status" value="1"/>
</dbReference>
<keyword evidence="2" id="KW-0808">Transferase</keyword>
<name>A0A0M4D1V9_9BACT</name>
<dbReference type="GO" id="GO:0016757">
    <property type="term" value="F:glycosyltransferase activity"/>
    <property type="evidence" value="ECO:0007669"/>
    <property type="project" value="UniProtKB-KW"/>
</dbReference>
<sequence>MSGILVFFHNQSNSGFASKRHEITFTKMAYRLVGDYNKIHFAYKNLNLGRSKTLPSEITNVIEFDSAAKCYKKMKMINDYIFDNDIKIGFGFDQPVRRPAYKCLRKAGMRYLISYFGSPMSGINSGLKLFAKKLDVACSLYRPDHYIFQSEGMRKTATHGRGIPFQSTSVVLSGTDTELYRPAETMDWYAHDTFGIARQRKIIFFSGNMEERKGVDVIIRAADELVNVRQRRDVHFLLVGNRWDQEKRFLRIVENSTAADHVTFGGYRSDIPQILKSCYLGMIASTGWDSYPMSAVEMAATGMPVIVSDLPGLREVITEDTGFHFPVGNYLLAADRVAQFLDDPHLRARMGRAARDRVLQEQTIEHQVAGLERVIRSVAGDLLGGL</sequence>
<proteinExistence type="predicted"/>
<dbReference type="KEGG" id="des:DSOUD_2091"/>
<dbReference type="Proteomes" id="UP000057158">
    <property type="component" value="Chromosome"/>
</dbReference>
<accession>A0A0M4D1V9</accession>
<keyword evidence="3" id="KW-1185">Reference proteome</keyword>
<dbReference type="RefSeq" id="WP_082351205.1">
    <property type="nucleotide sequence ID" value="NZ_CP010802.1"/>
</dbReference>
<protein>
    <submittedName>
        <fullName evidence="2">GDP-mannose-dependent alpha-(1-6)-phosphatidylinositol monomannoside mannosyltransferase</fullName>
    </submittedName>
</protein>